<gene>
    <name evidence="1" type="ORF">XNOV1_A025668</name>
</gene>
<dbReference type="Proteomes" id="UP001178508">
    <property type="component" value="Chromosome 23"/>
</dbReference>
<evidence type="ECO:0000313" key="2">
    <source>
        <dbReference type="Proteomes" id="UP001178508"/>
    </source>
</evidence>
<accession>A0AAV1HJT2</accession>
<keyword evidence="2" id="KW-1185">Reference proteome</keyword>
<dbReference type="EMBL" id="OY660886">
    <property type="protein sequence ID" value="CAJ1086330.1"/>
    <property type="molecule type" value="Genomic_DNA"/>
</dbReference>
<organism evidence="1 2">
    <name type="scientific">Xyrichtys novacula</name>
    <name type="common">Pearly razorfish</name>
    <name type="synonym">Hemipteronotus novacula</name>
    <dbReference type="NCBI Taxonomy" id="13765"/>
    <lineage>
        <taxon>Eukaryota</taxon>
        <taxon>Metazoa</taxon>
        <taxon>Chordata</taxon>
        <taxon>Craniata</taxon>
        <taxon>Vertebrata</taxon>
        <taxon>Euteleostomi</taxon>
        <taxon>Actinopterygii</taxon>
        <taxon>Neopterygii</taxon>
        <taxon>Teleostei</taxon>
        <taxon>Neoteleostei</taxon>
        <taxon>Acanthomorphata</taxon>
        <taxon>Eupercaria</taxon>
        <taxon>Labriformes</taxon>
        <taxon>Labridae</taxon>
        <taxon>Xyrichtys</taxon>
    </lineage>
</organism>
<dbReference type="AlphaFoldDB" id="A0AAV1HJT2"/>
<sequence>MPLLQHTVNREKRVIPVVEASSKKEKDSGRTFKGRVLCMYTSRFSSYLVQTAHLFKTTTYENTLFEECNQRWLGCRDSKASPSSLSTQTEPFFRVVGGGRRWQLRFWRGPCLYNTPHALWSSQLLAPMCENMMFVEGCYKCFQ</sequence>
<reference evidence="1" key="1">
    <citation type="submission" date="2023-08" db="EMBL/GenBank/DDBJ databases">
        <authorList>
            <person name="Alioto T."/>
            <person name="Alioto T."/>
            <person name="Gomez Garrido J."/>
        </authorList>
    </citation>
    <scope>NUCLEOTIDE SEQUENCE</scope>
</reference>
<evidence type="ECO:0000313" key="1">
    <source>
        <dbReference type="EMBL" id="CAJ1086330.1"/>
    </source>
</evidence>
<name>A0AAV1HJT2_XYRNO</name>
<proteinExistence type="predicted"/>
<protein>
    <submittedName>
        <fullName evidence="1">Uncharacterized protein</fullName>
    </submittedName>
</protein>